<proteinExistence type="predicted"/>
<reference evidence="1" key="1">
    <citation type="submission" date="2014-09" db="EMBL/GenBank/DDBJ databases">
        <authorList>
            <person name="Magalhaes I.L.F."/>
            <person name="Oliveira U."/>
            <person name="Santos F.R."/>
            <person name="Vidigal T.H.D.A."/>
            <person name="Brescovit A.D."/>
            <person name="Santos A.J."/>
        </authorList>
    </citation>
    <scope>NUCLEOTIDE SEQUENCE</scope>
    <source>
        <tissue evidence="1">Shoot tissue taken approximately 20 cm above the soil surface</tissue>
    </source>
</reference>
<accession>A0A0A9D2N7</accession>
<organism evidence="1">
    <name type="scientific">Arundo donax</name>
    <name type="common">Giant reed</name>
    <name type="synonym">Donax arundinaceus</name>
    <dbReference type="NCBI Taxonomy" id="35708"/>
    <lineage>
        <taxon>Eukaryota</taxon>
        <taxon>Viridiplantae</taxon>
        <taxon>Streptophyta</taxon>
        <taxon>Embryophyta</taxon>
        <taxon>Tracheophyta</taxon>
        <taxon>Spermatophyta</taxon>
        <taxon>Magnoliopsida</taxon>
        <taxon>Liliopsida</taxon>
        <taxon>Poales</taxon>
        <taxon>Poaceae</taxon>
        <taxon>PACMAD clade</taxon>
        <taxon>Arundinoideae</taxon>
        <taxon>Arundineae</taxon>
        <taxon>Arundo</taxon>
    </lineage>
</organism>
<protein>
    <submittedName>
        <fullName evidence="1">Uncharacterized protein</fullName>
    </submittedName>
</protein>
<dbReference type="EMBL" id="GBRH01216947">
    <property type="protein sequence ID" value="JAD80948.1"/>
    <property type="molecule type" value="Transcribed_RNA"/>
</dbReference>
<reference evidence="1" key="2">
    <citation type="journal article" date="2015" name="Data Brief">
        <title>Shoot transcriptome of the giant reed, Arundo donax.</title>
        <authorList>
            <person name="Barrero R.A."/>
            <person name="Guerrero F.D."/>
            <person name="Moolhuijzen P."/>
            <person name="Goolsby J.A."/>
            <person name="Tidwell J."/>
            <person name="Bellgard S.E."/>
            <person name="Bellgard M.I."/>
        </authorList>
    </citation>
    <scope>NUCLEOTIDE SEQUENCE</scope>
    <source>
        <tissue evidence="1">Shoot tissue taken approximately 20 cm above the soil surface</tissue>
    </source>
</reference>
<dbReference type="AlphaFoldDB" id="A0A0A9D2N7"/>
<evidence type="ECO:0000313" key="1">
    <source>
        <dbReference type="EMBL" id="JAD80948.1"/>
    </source>
</evidence>
<sequence length="34" mass="3904">MPGTRSRSRRASSSRTLSCDTVRSNSYLYRFTCT</sequence>
<name>A0A0A9D2N7_ARUDO</name>